<evidence type="ECO:0000313" key="2">
    <source>
        <dbReference type="Proteomes" id="UP001396334"/>
    </source>
</evidence>
<evidence type="ECO:0008006" key="3">
    <source>
        <dbReference type="Google" id="ProtNLM"/>
    </source>
</evidence>
<dbReference type="EMBL" id="JBBPBN010000024">
    <property type="protein sequence ID" value="KAK9010230.1"/>
    <property type="molecule type" value="Genomic_DNA"/>
</dbReference>
<name>A0ABR2RB79_9ROSI</name>
<protein>
    <recommendedName>
        <fullName evidence="3">Secreted protein</fullName>
    </recommendedName>
</protein>
<keyword evidence="2" id="KW-1185">Reference proteome</keyword>
<gene>
    <name evidence="1" type="ORF">V6N11_036743</name>
</gene>
<organism evidence="1 2">
    <name type="scientific">Hibiscus sabdariffa</name>
    <name type="common">roselle</name>
    <dbReference type="NCBI Taxonomy" id="183260"/>
    <lineage>
        <taxon>Eukaryota</taxon>
        <taxon>Viridiplantae</taxon>
        <taxon>Streptophyta</taxon>
        <taxon>Embryophyta</taxon>
        <taxon>Tracheophyta</taxon>
        <taxon>Spermatophyta</taxon>
        <taxon>Magnoliopsida</taxon>
        <taxon>eudicotyledons</taxon>
        <taxon>Gunneridae</taxon>
        <taxon>Pentapetalae</taxon>
        <taxon>rosids</taxon>
        <taxon>malvids</taxon>
        <taxon>Malvales</taxon>
        <taxon>Malvaceae</taxon>
        <taxon>Malvoideae</taxon>
        <taxon>Hibiscus</taxon>
    </lineage>
</organism>
<accession>A0ABR2RB79</accession>
<sequence length="103" mass="11791">MQACIFHYMVMTYACWSWNAAAVCKFNNISVQFSNNKVSLLVMLKEMLLSTWIPCVLMQPEMRLSPERLGGQSHEVGGYDHIRIDPFITSNHSAPVVHRIMFA</sequence>
<evidence type="ECO:0000313" key="1">
    <source>
        <dbReference type="EMBL" id="KAK9010230.1"/>
    </source>
</evidence>
<reference evidence="1 2" key="1">
    <citation type="journal article" date="2024" name="G3 (Bethesda)">
        <title>Genome assembly of Hibiscus sabdariffa L. provides insights into metabolisms of medicinal natural products.</title>
        <authorList>
            <person name="Kim T."/>
        </authorList>
    </citation>
    <scope>NUCLEOTIDE SEQUENCE [LARGE SCALE GENOMIC DNA]</scope>
    <source>
        <strain evidence="1">TK-2024</strain>
        <tissue evidence="1">Old leaves</tissue>
    </source>
</reference>
<proteinExistence type="predicted"/>
<dbReference type="Proteomes" id="UP001396334">
    <property type="component" value="Unassembled WGS sequence"/>
</dbReference>
<comment type="caution">
    <text evidence="1">The sequence shown here is derived from an EMBL/GenBank/DDBJ whole genome shotgun (WGS) entry which is preliminary data.</text>
</comment>